<evidence type="ECO:0000256" key="2">
    <source>
        <dbReference type="ARBA" id="ARBA00023002"/>
    </source>
</evidence>
<dbReference type="InterPro" id="IPR016162">
    <property type="entry name" value="Ald_DH_N"/>
</dbReference>
<name>A0ABW0ZR48_9ACTN</name>
<keyword evidence="2 6" id="KW-0560">Oxidoreductase</keyword>
<keyword evidence="9" id="KW-1185">Reference proteome</keyword>
<dbReference type="InterPro" id="IPR016161">
    <property type="entry name" value="Ald_DH/histidinol_DH"/>
</dbReference>
<comment type="similarity">
    <text evidence="1 6">Belongs to the aldehyde dehydrogenase family.</text>
</comment>
<dbReference type="SUPFAM" id="SSF53720">
    <property type="entry name" value="ALDH-like"/>
    <property type="match status" value="1"/>
</dbReference>
<dbReference type="Proteomes" id="UP001596074">
    <property type="component" value="Unassembled WGS sequence"/>
</dbReference>
<evidence type="ECO:0000256" key="4">
    <source>
        <dbReference type="ARBA" id="ARBA00049194"/>
    </source>
</evidence>
<dbReference type="RefSeq" id="WP_378281355.1">
    <property type="nucleotide sequence ID" value="NZ_JBHSON010000010.1"/>
</dbReference>
<organism evidence="8 9">
    <name type="scientific">Actinomadura rugatobispora</name>
    <dbReference type="NCBI Taxonomy" id="1994"/>
    <lineage>
        <taxon>Bacteria</taxon>
        <taxon>Bacillati</taxon>
        <taxon>Actinomycetota</taxon>
        <taxon>Actinomycetes</taxon>
        <taxon>Streptosporangiales</taxon>
        <taxon>Thermomonosporaceae</taxon>
        <taxon>Actinomadura</taxon>
    </lineage>
</organism>
<dbReference type="InterPro" id="IPR016160">
    <property type="entry name" value="Ald_DH_CS_CYS"/>
</dbReference>
<dbReference type="EMBL" id="JBHSON010000010">
    <property type="protein sequence ID" value="MFC5745729.1"/>
    <property type="molecule type" value="Genomic_DNA"/>
</dbReference>
<dbReference type="PANTHER" id="PTHR42804:SF1">
    <property type="entry name" value="ALDEHYDE DEHYDROGENASE-RELATED"/>
    <property type="match status" value="1"/>
</dbReference>
<accession>A0ABW0ZR48</accession>
<comment type="caution">
    <text evidence="8">The sequence shown here is derived from an EMBL/GenBank/DDBJ whole genome shotgun (WGS) entry which is preliminary data.</text>
</comment>
<evidence type="ECO:0000256" key="3">
    <source>
        <dbReference type="ARBA" id="ARBA00024226"/>
    </source>
</evidence>
<protein>
    <recommendedName>
        <fullName evidence="3">aldehyde dehydrogenase (NAD(+))</fullName>
        <ecNumber evidence="3">1.2.1.3</ecNumber>
    </recommendedName>
</protein>
<sequence>MALRPGNYIDGAWEAGTGSGDGITVLDSASATVVETLRPAGADQLERAVAAARRAQREWSAVPVPERVAFLRRLADRLAAREDELAAVMSKEVGSTLAFSRSVQVGLSIATIRGTADALAELPLDERVDNVTVVREPVGVVGAITPWNYPIYQVVAKLAPALAAGCAIVVKPSQVAPLSSVLLFEEIEALGLPAGTANLLTGTGRVIGEALVAHPDVDMISFTGSTEAGARIAATAAATVKRVALELGGKSASVVLDDADVARSVRGTLGSCFSNGGQTCSALTRLVVPRSLQTEVEAEIRAAVAEVVVGDPSDPRTVVGPMASAEQRETVNSYIELGLSEGARLLAGGISDDPGGRSGGGGYYVTPTVLTDVKSGMRVAQEEIFGPVLVVIPVDDTEEAVEVANDSEYGLSGAVWSGDEDRAVAVARRIRTGQVAVNGGAFSARAPFGGVKKSGNGRELGRYGLEEYFEYKAIRL</sequence>
<feature type="domain" description="Aldehyde dehydrogenase" evidence="7">
    <location>
        <begin position="21"/>
        <end position="474"/>
    </location>
</feature>
<dbReference type="PROSITE" id="PS00687">
    <property type="entry name" value="ALDEHYDE_DEHYDR_GLU"/>
    <property type="match status" value="1"/>
</dbReference>
<dbReference type="PANTHER" id="PTHR42804">
    <property type="entry name" value="ALDEHYDE DEHYDROGENASE"/>
    <property type="match status" value="1"/>
</dbReference>
<evidence type="ECO:0000256" key="1">
    <source>
        <dbReference type="ARBA" id="ARBA00009986"/>
    </source>
</evidence>
<evidence type="ECO:0000259" key="7">
    <source>
        <dbReference type="Pfam" id="PF00171"/>
    </source>
</evidence>
<dbReference type="InterPro" id="IPR016163">
    <property type="entry name" value="Ald_DH_C"/>
</dbReference>
<evidence type="ECO:0000256" key="6">
    <source>
        <dbReference type="RuleBase" id="RU003345"/>
    </source>
</evidence>
<dbReference type="Pfam" id="PF00171">
    <property type="entry name" value="Aldedh"/>
    <property type="match status" value="1"/>
</dbReference>
<comment type="catalytic activity">
    <reaction evidence="4">
        <text>an aldehyde + NAD(+) + H2O = a carboxylate + NADH + 2 H(+)</text>
        <dbReference type="Rhea" id="RHEA:16185"/>
        <dbReference type="ChEBI" id="CHEBI:15377"/>
        <dbReference type="ChEBI" id="CHEBI:15378"/>
        <dbReference type="ChEBI" id="CHEBI:17478"/>
        <dbReference type="ChEBI" id="CHEBI:29067"/>
        <dbReference type="ChEBI" id="CHEBI:57540"/>
        <dbReference type="ChEBI" id="CHEBI:57945"/>
        <dbReference type="EC" id="1.2.1.3"/>
    </reaction>
</comment>
<dbReference type="InterPro" id="IPR029510">
    <property type="entry name" value="Ald_DH_CS_GLU"/>
</dbReference>
<evidence type="ECO:0000313" key="8">
    <source>
        <dbReference type="EMBL" id="MFC5745729.1"/>
    </source>
</evidence>
<dbReference type="PROSITE" id="PS00070">
    <property type="entry name" value="ALDEHYDE_DEHYDR_CYS"/>
    <property type="match status" value="1"/>
</dbReference>
<evidence type="ECO:0000313" key="9">
    <source>
        <dbReference type="Proteomes" id="UP001596074"/>
    </source>
</evidence>
<dbReference type="EC" id="1.2.1.3" evidence="3"/>
<dbReference type="Gene3D" id="3.40.309.10">
    <property type="entry name" value="Aldehyde Dehydrogenase, Chain A, domain 2"/>
    <property type="match status" value="1"/>
</dbReference>
<dbReference type="CDD" id="cd07138">
    <property type="entry name" value="ALDH_CddD_SSP0762"/>
    <property type="match status" value="1"/>
</dbReference>
<reference evidence="9" key="1">
    <citation type="journal article" date="2019" name="Int. J. Syst. Evol. Microbiol.">
        <title>The Global Catalogue of Microorganisms (GCM) 10K type strain sequencing project: providing services to taxonomists for standard genome sequencing and annotation.</title>
        <authorList>
            <consortium name="The Broad Institute Genomics Platform"/>
            <consortium name="The Broad Institute Genome Sequencing Center for Infectious Disease"/>
            <person name="Wu L."/>
            <person name="Ma J."/>
        </authorList>
    </citation>
    <scope>NUCLEOTIDE SEQUENCE [LARGE SCALE GENOMIC DNA]</scope>
    <source>
        <strain evidence="9">KCTC 42087</strain>
    </source>
</reference>
<dbReference type="Gene3D" id="3.40.605.10">
    <property type="entry name" value="Aldehyde Dehydrogenase, Chain A, domain 1"/>
    <property type="match status" value="1"/>
</dbReference>
<feature type="active site" evidence="5">
    <location>
        <position position="246"/>
    </location>
</feature>
<evidence type="ECO:0000256" key="5">
    <source>
        <dbReference type="PROSITE-ProRule" id="PRU10007"/>
    </source>
</evidence>
<gene>
    <name evidence="8" type="ORF">ACFPZN_08940</name>
</gene>
<proteinExistence type="inferred from homology"/>
<dbReference type="InterPro" id="IPR015590">
    <property type="entry name" value="Aldehyde_DH_dom"/>
</dbReference>